<protein>
    <recommendedName>
        <fullName evidence="2">Outer membrane lipoprotein BamD-like domain-containing protein</fullName>
    </recommendedName>
</protein>
<dbReference type="AlphaFoldDB" id="A0A3P3XRQ6"/>
<reference evidence="1" key="1">
    <citation type="submission" date="2017-02" db="EMBL/GenBank/DDBJ databases">
        <authorList>
            <person name="Regsiter A."/>
            <person name="William W."/>
        </authorList>
    </citation>
    <scope>NUCLEOTIDE SEQUENCE</scope>
    <source>
        <strain evidence="1">BdmA 4</strain>
    </source>
</reference>
<gene>
    <name evidence="1" type="ORF">SPIRO4BDMA_50507</name>
</gene>
<dbReference type="InterPro" id="IPR011990">
    <property type="entry name" value="TPR-like_helical_dom_sf"/>
</dbReference>
<evidence type="ECO:0008006" key="2">
    <source>
        <dbReference type="Google" id="ProtNLM"/>
    </source>
</evidence>
<sequence>MRRSLIRVVALLMFIFVSVLFFSCASSPAPVPQDASAQKIIQLAQERYDAYDLNGASYYYQVLLDRYGSDPNYMLNAKYEMAFIEYKKGHKDQAVAAFKEIVARYDAPDASSLSPTWKVLSEKMIAELTGTK</sequence>
<name>A0A3P3XRQ6_9SPIR</name>
<accession>A0A3P3XRQ6</accession>
<organism evidence="1">
    <name type="scientific">uncultured spirochete</name>
    <dbReference type="NCBI Taxonomy" id="156406"/>
    <lineage>
        <taxon>Bacteria</taxon>
        <taxon>Pseudomonadati</taxon>
        <taxon>Spirochaetota</taxon>
        <taxon>Spirochaetia</taxon>
        <taxon>Spirochaetales</taxon>
        <taxon>environmental samples</taxon>
    </lineage>
</organism>
<proteinExistence type="predicted"/>
<dbReference type="Gene3D" id="1.25.40.10">
    <property type="entry name" value="Tetratricopeptide repeat domain"/>
    <property type="match status" value="1"/>
</dbReference>
<dbReference type="EMBL" id="FWDO01000005">
    <property type="protein sequence ID" value="SLM18992.1"/>
    <property type="molecule type" value="Genomic_DNA"/>
</dbReference>
<evidence type="ECO:0000313" key="1">
    <source>
        <dbReference type="EMBL" id="SLM18992.1"/>
    </source>
</evidence>
<dbReference type="PROSITE" id="PS51257">
    <property type="entry name" value="PROKAR_LIPOPROTEIN"/>
    <property type="match status" value="1"/>
</dbReference>